<dbReference type="Proteomes" id="UP000765509">
    <property type="component" value="Unassembled WGS sequence"/>
</dbReference>
<sequence length="162" mass="18881">MMLIFLKLHPSEILNPENVHVARLISGSKEPTALQLNYPFIPLIKALKELWKGYHFDPLQLELQDPLSKLPSSQPFHMWCTCASLLDLFLTQETTFVIFAQFTRLKLKKFVLNFTTHTHKKVINQPLKSGFGNHYNKDKRVSLSMECNIQFWMTFCIGMQPE</sequence>
<comment type="caution">
    <text evidence="1">The sequence shown here is derived from an EMBL/GenBank/DDBJ whole genome shotgun (WGS) entry which is preliminary data.</text>
</comment>
<protein>
    <submittedName>
        <fullName evidence="1">Uncharacterized protein</fullName>
    </submittedName>
</protein>
<name>A0A9Q3E1D3_9BASI</name>
<keyword evidence="2" id="KW-1185">Reference proteome</keyword>
<organism evidence="1 2">
    <name type="scientific">Austropuccinia psidii MF-1</name>
    <dbReference type="NCBI Taxonomy" id="1389203"/>
    <lineage>
        <taxon>Eukaryota</taxon>
        <taxon>Fungi</taxon>
        <taxon>Dikarya</taxon>
        <taxon>Basidiomycota</taxon>
        <taxon>Pucciniomycotina</taxon>
        <taxon>Pucciniomycetes</taxon>
        <taxon>Pucciniales</taxon>
        <taxon>Sphaerophragmiaceae</taxon>
        <taxon>Austropuccinia</taxon>
    </lineage>
</organism>
<accession>A0A9Q3E1D3</accession>
<proteinExistence type="predicted"/>
<reference evidence="1" key="1">
    <citation type="submission" date="2021-03" db="EMBL/GenBank/DDBJ databases">
        <title>Draft genome sequence of rust myrtle Austropuccinia psidii MF-1, a brazilian biotype.</title>
        <authorList>
            <person name="Quecine M.C."/>
            <person name="Pachon D.M.R."/>
            <person name="Bonatelli M.L."/>
            <person name="Correr F.H."/>
            <person name="Franceschini L.M."/>
            <person name="Leite T.F."/>
            <person name="Margarido G.R.A."/>
            <person name="Almeida C.A."/>
            <person name="Ferrarezi J.A."/>
            <person name="Labate C.A."/>
        </authorList>
    </citation>
    <scope>NUCLEOTIDE SEQUENCE</scope>
    <source>
        <strain evidence="1">MF-1</strain>
    </source>
</reference>
<gene>
    <name evidence="1" type="ORF">O181_051657</name>
</gene>
<dbReference type="EMBL" id="AVOT02022480">
    <property type="protein sequence ID" value="MBW0511942.1"/>
    <property type="molecule type" value="Genomic_DNA"/>
</dbReference>
<dbReference type="OrthoDB" id="3253623at2759"/>
<evidence type="ECO:0000313" key="2">
    <source>
        <dbReference type="Proteomes" id="UP000765509"/>
    </source>
</evidence>
<dbReference type="AlphaFoldDB" id="A0A9Q3E1D3"/>
<evidence type="ECO:0000313" key="1">
    <source>
        <dbReference type="EMBL" id="MBW0511942.1"/>
    </source>
</evidence>